<sequence>MNQPISQTASMLLSLATAGAILLAWGGYRMLRRGDRQKGLLMLVCSAVVAGNIAIWVV</sequence>
<comment type="caution">
    <text evidence="2">The sequence shown here is derived from an EMBL/GenBank/DDBJ whole genome shotgun (WGS) entry which is preliminary data.</text>
</comment>
<dbReference type="RefSeq" id="WP_264943236.1">
    <property type="nucleotide sequence ID" value="NZ_JAPDRA010000002.1"/>
</dbReference>
<name>A0ABW3H8J1_9SPHN</name>
<reference evidence="3" key="1">
    <citation type="journal article" date="2019" name="Int. J. Syst. Evol. Microbiol.">
        <title>The Global Catalogue of Microorganisms (GCM) 10K type strain sequencing project: providing services to taxonomists for standard genome sequencing and annotation.</title>
        <authorList>
            <consortium name="The Broad Institute Genomics Platform"/>
            <consortium name="The Broad Institute Genome Sequencing Center for Infectious Disease"/>
            <person name="Wu L."/>
            <person name="Ma J."/>
        </authorList>
    </citation>
    <scope>NUCLEOTIDE SEQUENCE [LARGE SCALE GENOMIC DNA]</scope>
    <source>
        <strain evidence="3">CCUG 62982</strain>
    </source>
</reference>
<protein>
    <submittedName>
        <fullName evidence="2">Uncharacterized protein</fullName>
    </submittedName>
</protein>
<gene>
    <name evidence="2" type="ORF">ACFQ1E_06415</name>
</gene>
<keyword evidence="3" id="KW-1185">Reference proteome</keyword>
<evidence type="ECO:0000256" key="1">
    <source>
        <dbReference type="SAM" id="Phobius"/>
    </source>
</evidence>
<dbReference type="Proteomes" id="UP001596977">
    <property type="component" value="Unassembled WGS sequence"/>
</dbReference>
<evidence type="ECO:0000313" key="3">
    <source>
        <dbReference type="Proteomes" id="UP001596977"/>
    </source>
</evidence>
<keyword evidence="1" id="KW-0472">Membrane</keyword>
<evidence type="ECO:0000313" key="2">
    <source>
        <dbReference type="EMBL" id="MFD0945966.1"/>
    </source>
</evidence>
<keyword evidence="1" id="KW-0812">Transmembrane</keyword>
<feature type="transmembrane region" description="Helical" evidence="1">
    <location>
        <begin position="40"/>
        <end position="57"/>
    </location>
</feature>
<dbReference type="EMBL" id="JBHTJG010000002">
    <property type="protein sequence ID" value="MFD0945966.1"/>
    <property type="molecule type" value="Genomic_DNA"/>
</dbReference>
<proteinExistence type="predicted"/>
<organism evidence="2 3">
    <name type="scientific">Sphingomonas canadensis</name>
    <dbReference type="NCBI Taxonomy" id="1219257"/>
    <lineage>
        <taxon>Bacteria</taxon>
        <taxon>Pseudomonadati</taxon>
        <taxon>Pseudomonadota</taxon>
        <taxon>Alphaproteobacteria</taxon>
        <taxon>Sphingomonadales</taxon>
        <taxon>Sphingomonadaceae</taxon>
        <taxon>Sphingomonas</taxon>
    </lineage>
</organism>
<keyword evidence="1" id="KW-1133">Transmembrane helix</keyword>
<accession>A0ABW3H8J1</accession>
<feature type="transmembrane region" description="Helical" evidence="1">
    <location>
        <begin position="6"/>
        <end position="28"/>
    </location>
</feature>